<gene>
    <name evidence="2" type="ORF">SAMN07250955_11139</name>
</gene>
<organism evidence="2 3">
    <name type="scientific">Arboricoccus pini</name>
    <dbReference type="NCBI Taxonomy" id="1963835"/>
    <lineage>
        <taxon>Bacteria</taxon>
        <taxon>Pseudomonadati</taxon>
        <taxon>Pseudomonadota</taxon>
        <taxon>Alphaproteobacteria</taxon>
        <taxon>Geminicoccales</taxon>
        <taxon>Geminicoccaceae</taxon>
        <taxon>Arboricoccus</taxon>
    </lineage>
</organism>
<keyword evidence="3" id="KW-1185">Reference proteome</keyword>
<sequence>MAKLKPLDLGAFDAEDETPPAVAPSPARRRRAGEGPSRRVGTALEELATQSPRLVSDELSRIRREERVMMSFNNMPVTIRNRFEEEAARRGWGKKELFIEMMRAFGIDVPPYRELDGRRQY</sequence>
<dbReference type="OrthoDB" id="7745377at2"/>
<dbReference type="Proteomes" id="UP000197065">
    <property type="component" value="Unassembled WGS sequence"/>
</dbReference>
<dbReference type="RefSeq" id="WP_088562244.1">
    <property type="nucleotide sequence ID" value="NZ_FYEH01000011.1"/>
</dbReference>
<protein>
    <submittedName>
        <fullName evidence="2">Uncharacterized protein</fullName>
    </submittedName>
</protein>
<reference evidence="2 3" key="1">
    <citation type="submission" date="2017-06" db="EMBL/GenBank/DDBJ databases">
        <authorList>
            <person name="Kim H.J."/>
            <person name="Triplett B.A."/>
        </authorList>
    </citation>
    <scope>NUCLEOTIDE SEQUENCE [LARGE SCALE GENOMIC DNA]</scope>
    <source>
        <strain evidence="2 3">B29T1</strain>
    </source>
</reference>
<accession>A0A212RN52</accession>
<evidence type="ECO:0000256" key="1">
    <source>
        <dbReference type="SAM" id="MobiDB-lite"/>
    </source>
</evidence>
<dbReference type="EMBL" id="FYEH01000011">
    <property type="protein sequence ID" value="SNB73951.1"/>
    <property type="molecule type" value="Genomic_DNA"/>
</dbReference>
<feature type="region of interest" description="Disordered" evidence="1">
    <location>
        <begin position="1"/>
        <end position="42"/>
    </location>
</feature>
<dbReference type="AlphaFoldDB" id="A0A212RN52"/>
<evidence type="ECO:0000313" key="3">
    <source>
        <dbReference type="Proteomes" id="UP000197065"/>
    </source>
</evidence>
<proteinExistence type="predicted"/>
<evidence type="ECO:0000313" key="2">
    <source>
        <dbReference type="EMBL" id="SNB73951.1"/>
    </source>
</evidence>
<name>A0A212RN52_9PROT</name>